<keyword evidence="2" id="KW-0238">DNA-binding</keyword>
<dbReference type="Gene3D" id="1.20.120.530">
    <property type="entry name" value="GntR ligand-binding domain-like"/>
    <property type="match status" value="1"/>
</dbReference>
<comment type="caution">
    <text evidence="5">The sequence shown here is derived from an EMBL/GenBank/DDBJ whole genome shotgun (WGS) entry which is preliminary data.</text>
</comment>
<dbReference type="InterPro" id="IPR011711">
    <property type="entry name" value="GntR_C"/>
</dbReference>
<dbReference type="PRINTS" id="PR00035">
    <property type="entry name" value="HTHGNTR"/>
</dbReference>
<dbReference type="SMART" id="SM00895">
    <property type="entry name" value="FCD"/>
    <property type="match status" value="1"/>
</dbReference>
<dbReference type="SUPFAM" id="SSF48008">
    <property type="entry name" value="GntR ligand-binding domain-like"/>
    <property type="match status" value="1"/>
</dbReference>
<sequence length="244" mass="26933">MKHAQQPVTTNERFGVRIDVAGTFSNSFASGPNVIKTLPEQLAEKLVELIINGVFEPGQRLHEVGLAEQFSVSRGPVREALRLLEREGLVTMASRKGAAVTQLTSKNLRDIFSVRSALMGICAEELARHQSAEVQSTLDEGTRALFVAHEAGDVAGFLVVVYQVSMYVAEASGNEIAKSILFSLGRQTLSITRRVFEVPEHRLMWATDWKEIAEAIRAEDPVRARQSVRRLLDDTSKAAVAIYE</sequence>
<dbReference type="AlphaFoldDB" id="A0A1C1YQY9"/>
<dbReference type="Gene3D" id="1.10.10.10">
    <property type="entry name" value="Winged helix-like DNA-binding domain superfamily/Winged helix DNA-binding domain"/>
    <property type="match status" value="1"/>
</dbReference>
<evidence type="ECO:0000256" key="3">
    <source>
        <dbReference type="ARBA" id="ARBA00023163"/>
    </source>
</evidence>
<dbReference type="Pfam" id="PF07729">
    <property type="entry name" value="FCD"/>
    <property type="match status" value="1"/>
</dbReference>
<dbReference type="RefSeq" id="WP_066183050.1">
    <property type="nucleotide sequence ID" value="NZ_LQZT01000048.1"/>
</dbReference>
<dbReference type="CDD" id="cd07377">
    <property type="entry name" value="WHTH_GntR"/>
    <property type="match status" value="1"/>
</dbReference>
<dbReference type="InterPro" id="IPR008920">
    <property type="entry name" value="TF_FadR/GntR_C"/>
</dbReference>
<dbReference type="InterPro" id="IPR036390">
    <property type="entry name" value="WH_DNA-bd_sf"/>
</dbReference>
<evidence type="ECO:0000313" key="6">
    <source>
        <dbReference type="Proteomes" id="UP000094795"/>
    </source>
</evidence>
<evidence type="ECO:0000256" key="2">
    <source>
        <dbReference type="ARBA" id="ARBA00023125"/>
    </source>
</evidence>
<proteinExistence type="predicted"/>
<evidence type="ECO:0000256" key="1">
    <source>
        <dbReference type="ARBA" id="ARBA00023015"/>
    </source>
</evidence>
<dbReference type="STRING" id="1480615.AWJ14_12045"/>
<evidence type="ECO:0000259" key="4">
    <source>
        <dbReference type="PROSITE" id="PS50949"/>
    </source>
</evidence>
<dbReference type="Proteomes" id="UP000094795">
    <property type="component" value="Unassembled WGS sequence"/>
</dbReference>
<keyword evidence="1" id="KW-0805">Transcription regulation</keyword>
<protein>
    <submittedName>
        <fullName evidence="5">GntR family transcriptional regulator</fullName>
    </submittedName>
</protein>
<organism evidence="5 6">
    <name type="scientific">Hoeflea olei</name>
    <dbReference type="NCBI Taxonomy" id="1480615"/>
    <lineage>
        <taxon>Bacteria</taxon>
        <taxon>Pseudomonadati</taxon>
        <taxon>Pseudomonadota</taxon>
        <taxon>Alphaproteobacteria</taxon>
        <taxon>Hyphomicrobiales</taxon>
        <taxon>Rhizobiaceae</taxon>
        <taxon>Hoeflea</taxon>
    </lineage>
</organism>
<dbReference type="InterPro" id="IPR000524">
    <property type="entry name" value="Tscrpt_reg_HTH_GntR"/>
</dbReference>
<reference evidence="5 6" key="1">
    <citation type="submission" date="2015-12" db="EMBL/GenBank/DDBJ databases">
        <authorList>
            <person name="Shamseldin A."/>
            <person name="Moawad H."/>
            <person name="Abd El-Rahim W.M."/>
            <person name="Sadowsky M.J."/>
        </authorList>
    </citation>
    <scope>NUCLEOTIDE SEQUENCE [LARGE SCALE GENOMIC DNA]</scope>
    <source>
        <strain evidence="5 6">JC234</strain>
    </source>
</reference>
<dbReference type="OrthoDB" id="9810548at2"/>
<evidence type="ECO:0000313" key="5">
    <source>
        <dbReference type="EMBL" id="OCW55952.1"/>
    </source>
</evidence>
<dbReference type="InterPro" id="IPR036388">
    <property type="entry name" value="WH-like_DNA-bd_sf"/>
</dbReference>
<dbReference type="GO" id="GO:0003677">
    <property type="term" value="F:DNA binding"/>
    <property type="evidence" value="ECO:0007669"/>
    <property type="project" value="UniProtKB-KW"/>
</dbReference>
<dbReference type="EMBL" id="LQZT01000048">
    <property type="protein sequence ID" value="OCW55952.1"/>
    <property type="molecule type" value="Genomic_DNA"/>
</dbReference>
<dbReference type="GO" id="GO:0003700">
    <property type="term" value="F:DNA-binding transcription factor activity"/>
    <property type="evidence" value="ECO:0007669"/>
    <property type="project" value="InterPro"/>
</dbReference>
<dbReference type="PANTHER" id="PTHR43537">
    <property type="entry name" value="TRANSCRIPTIONAL REGULATOR, GNTR FAMILY"/>
    <property type="match status" value="1"/>
</dbReference>
<dbReference type="SUPFAM" id="SSF46785">
    <property type="entry name" value="Winged helix' DNA-binding domain"/>
    <property type="match status" value="1"/>
</dbReference>
<dbReference type="SMART" id="SM00345">
    <property type="entry name" value="HTH_GNTR"/>
    <property type="match status" value="1"/>
</dbReference>
<dbReference type="PANTHER" id="PTHR43537:SF24">
    <property type="entry name" value="GLUCONATE OPERON TRANSCRIPTIONAL REPRESSOR"/>
    <property type="match status" value="1"/>
</dbReference>
<feature type="domain" description="HTH gntR-type" evidence="4">
    <location>
        <begin position="36"/>
        <end position="103"/>
    </location>
</feature>
<dbReference type="Pfam" id="PF00392">
    <property type="entry name" value="GntR"/>
    <property type="match status" value="1"/>
</dbReference>
<name>A0A1C1YQY9_9HYPH</name>
<accession>A0A1C1YQY9</accession>
<keyword evidence="6" id="KW-1185">Reference proteome</keyword>
<gene>
    <name evidence="5" type="ORF">AWJ14_12045</name>
</gene>
<keyword evidence="3" id="KW-0804">Transcription</keyword>
<dbReference type="PROSITE" id="PS50949">
    <property type="entry name" value="HTH_GNTR"/>
    <property type="match status" value="1"/>
</dbReference>